<dbReference type="PANTHER" id="PTHR16356">
    <property type="entry name" value="TRANSMEMBRANE AND COILED-COIL DOMAIN-CONTAINING PROTEIN 6 TMCO6"/>
    <property type="match status" value="1"/>
</dbReference>
<organism evidence="1 2">
    <name type="scientific">Odynerus spinipes</name>
    <dbReference type="NCBI Taxonomy" id="1348599"/>
    <lineage>
        <taxon>Eukaryota</taxon>
        <taxon>Metazoa</taxon>
        <taxon>Ecdysozoa</taxon>
        <taxon>Arthropoda</taxon>
        <taxon>Hexapoda</taxon>
        <taxon>Insecta</taxon>
        <taxon>Pterygota</taxon>
        <taxon>Neoptera</taxon>
        <taxon>Endopterygota</taxon>
        <taxon>Hymenoptera</taxon>
        <taxon>Apocrita</taxon>
        <taxon>Aculeata</taxon>
        <taxon>Vespoidea</taxon>
        <taxon>Vespidae</taxon>
        <taxon>Eumeninae</taxon>
        <taxon>Odynerus</taxon>
    </lineage>
</organism>
<dbReference type="InterPro" id="IPR011989">
    <property type="entry name" value="ARM-like"/>
</dbReference>
<sequence length="358" mass="40632">MEHIRERLREAINKDRKEQREVMVNKNRPALGECIENASYSTEFVVEMAKKLRKKTLSVNDYRRLQNALIQTEKNIEAFLKVDQIIFALGRDISGSNPMLQLSAVNCCCNISLSNAKACTVIAKHLSPYLIAECETLNRPLLEVCLWTIGNLSNGTKKAFEILHAQGCMQYIICLMHEYDNTILPSVIYAALHCIYRGFSLITESEFVELAEACRKRNLFETDSDTLWLLALLSSNAVCSNSLYYVLPSIVDFLHLSVLNHFSNTVLSAACIRILANILCNAPEEIVNIFLDNPKYSQLDVQVLLNGLLSHYQNHIRKETLWLLGNLCNHISPNVNRKMQDIIPFLSPLEQIITSTIV</sequence>
<evidence type="ECO:0008006" key="3">
    <source>
        <dbReference type="Google" id="ProtNLM"/>
    </source>
</evidence>
<dbReference type="Proteomes" id="UP001258017">
    <property type="component" value="Unassembled WGS sequence"/>
</dbReference>
<dbReference type="Gene3D" id="1.25.10.10">
    <property type="entry name" value="Leucine-rich Repeat Variant"/>
    <property type="match status" value="1"/>
</dbReference>
<dbReference type="PANTHER" id="PTHR16356:SF1">
    <property type="entry name" value="TRANSMEMBRANE AND COILED-COIL DOMAIN-CONTAINING PROTEIN 6"/>
    <property type="match status" value="1"/>
</dbReference>
<dbReference type="EMBL" id="JAIFRP010000021">
    <property type="protein sequence ID" value="KAK2585332.1"/>
    <property type="molecule type" value="Genomic_DNA"/>
</dbReference>
<keyword evidence="2" id="KW-1185">Reference proteome</keyword>
<comment type="caution">
    <text evidence="1">The sequence shown here is derived from an EMBL/GenBank/DDBJ whole genome shotgun (WGS) entry which is preliminary data.</text>
</comment>
<gene>
    <name evidence="1" type="ORF">KPH14_010013</name>
</gene>
<evidence type="ECO:0000313" key="1">
    <source>
        <dbReference type="EMBL" id="KAK2585332.1"/>
    </source>
</evidence>
<protein>
    <recommendedName>
        <fullName evidence="3">IBB domain-containing protein</fullName>
    </recommendedName>
</protein>
<reference evidence="1" key="2">
    <citation type="journal article" date="2023" name="Commun. Biol.">
        <title>Intrasexual cuticular hydrocarbon dimorphism in a wasp sheds light on hydrocarbon biosynthesis genes in Hymenoptera.</title>
        <authorList>
            <person name="Moris V.C."/>
            <person name="Podsiadlowski L."/>
            <person name="Martin S."/>
            <person name="Oeyen J.P."/>
            <person name="Donath A."/>
            <person name="Petersen M."/>
            <person name="Wilbrandt J."/>
            <person name="Misof B."/>
            <person name="Liedtke D."/>
            <person name="Thamm M."/>
            <person name="Scheiner R."/>
            <person name="Schmitt T."/>
            <person name="Niehuis O."/>
        </authorList>
    </citation>
    <scope>NUCLEOTIDE SEQUENCE</scope>
    <source>
        <strain evidence="1">GBR_01_08_01A</strain>
    </source>
</reference>
<dbReference type="AlphaFoldDB" id="A0AAD9VTA0"/>
<evidence type="ECO:0000313" key="2">
    <source>
        <dbReference type="Proteomes" id="UP001258017"/>
    </source>
</evidence>
<dbReference type="SUPFAM" id="SSF48371">
    <property type="entry name" value="ARM repeat"/>
    <property type="match status" value="1"/>
</dbReference>
<dbReference type="InterPro" id="IPR016024">
    <property type="entry name" value="ARM-type_fold"/>
</dbReference>
<accession>A0AAD9VTA0</accession>
<reference evidence="1" key="1">
    <citation type="submission" date="2021-08" db="EMBL/GenBank/DDBJ databases">
        <authorList>
            <person name="Misof B."/>
            <person name="Oliver O."/>
            <person name="Podsiadlowski L."/>
            <person name="Donath A."/>
            <person name="Peters R."/>
            <person name="Mayer C."/>
            <person name="Rust J."/>
            <person name="Gunkel S."/>
            <person name="Lesny P."/>
            <person name="Martin S."/>
            <person name="Oeyen J.P."/>
            <person name="Petersen M."/>
            <person name="Panagiotis P."/>
            <person name="Wilbrandt J."/>
            <person name="Tanja T."/>
        </authorList>
    </citation>
    <scope>NUCLEOTIDE SEQUENCE</scope>
    <source>
        <strain evidence="1">GBR_01_08_01A</strain>
        <tissue evidence="1">Thorax + abdomen</tissue>
    </source>
</reference>
<name>A0AAD9VTA0_9HYME</name>
<proteinExistence type="predicted"/>